<dbReference type="GO" id="GO:0005737">
    <property type="term" value="C:cytoplasm"/>
    <property type="evidence" value="ECO:0007669"/>
    <property type="project" value="TreeGrafter"/>
</dbReference>
<dbReference type="InterPro" id="IPR044524">
    <property type="entry name" value="Isoase_HisA-like"/>
</dbReference>
<keyword evidence="3" id="KW-1185">Reference proteome</keyword>
<dbReference type="AlphaFoldDB" id="A0AAV7FW83"/>
<protein>
    <submittedName>
        <fullName evidence="2">Uncharacterized protein</fullName>
    </submittedName>
</protein>
<dbReference type="EMBL" id="JAGFBR010000019">
    <property type="protein sequence ID" value="KAH0448286.1"/>
    <property type="molecule type" value="Genomic_DNA"/>
</dbReference>
<reference evidence="2 3" key="1">
    <citation type="journal article" date="2021" name="Hortic Res">
        <title>Chromosome-scale assembly of the Dendrobium chrysotoxum genome enhances the understanding of orchid evolution.</title>
        <authorList>
            <person name="Zhang Y."/>
            <person name="Zhang G.Q."/>
            <person name="Zhang D."/>
            <person name="Liu X.D."/>
            <person name="Xu X.Y."/>
            <person name="Sun W.H."/>
            <person name="Yu X."/>
            <person name="Zhu X."/>
            <person name="Wang Z.W."/>
            <person name="Zhao X."/>
            <person name="Zhong W.Y."/>
            <person name="Chen H."/>
            <person name="Yin W.L."/>
            <person name="Huang T."/>
            <person name="Niu S.C."/>
            <person name="Liu Z.J."/>
        </authorList>
    </citation>
    <scope>NUCLEOTIDE SEQUENCE [LARGE SCALE GENOMIC DNA]</scope>
    <source>
        <strain evidence="2">Lindl</strain>
    </source>
</reference>
<dbReference type="GO" id="GO:0000162">
    <property type="term" value="P:L-tryptophan biosynthetic process"/>
    <property type="evidence" value="ECO:0007669"/>
    <property type="project" value="TreeGrafter"/>
</dbReference>
<dbReference type="Proteomes" id="UP000775213">
    <property type="component" value="Unassembled WGS sequence"/>
</dbReference>
<gene>
    <name evidence="2" type="ORF">IEQ34_022086</name>
</gene>
<accession>A0AAV7FW83</accession>
<proteinExistence type="inferred from homology"/>
<dbReference type="InterPro" id="IPR013785">
    <property type="entry name" value="Aldolase_TIM"/>
</dbReference>
<dbReference type="PANTHER" id="PTHR43090">
    <property type="entry name" value="1-(5-PHOSPHORIBOSYL)-5-[(5-PHOSPHORIBOSYLAMINO)METHYLIDENEAMINO] IMIDAZOLE-4-CARBOXAMIDE ISOMERASE"/>
    <property type="match status" value="1"/>
</dbReference>
<dbReference type="GO" id="GO:0003949">
    <property type="term" value="F:1-(5-phosphoribosyl)-5-[(5-phosphoribosylamino)methylideneamino]imidazole-4-carboxamide isomerase activity"/>
    <property type="evidence" value="ECO:0007669"/>
    <property type="project" value="InterPro"/>
</dbReference>
<sequence>MQSSFASLELNLRREVAVNEDLNFLLEALMRDEKYVIVTDRWQKFSNLSMDEENLAFLASFADEFLVHGVDMEGKRYSNLLSFLFSIMLRFSLSDT</sequence>
<comment type="similarity">
    <text evidence="1">Belongs to the HisA/HisF family.</text>
</comment>
<organism evidence="2 3">
    <name type="scientific">Dendrobium chrysotoxum</name>
    <name type="common">Orchid</name>
    <dbReference type="NCBI Taxonomy" id="161865"/>
    <lineage>
        <taxon>Eukaryota</taxon>
        <taxon>Viridiplantae</taxon>
        <taxon>Streptophyta</taxon>
        <taxon>Embryophyta</taxon>
        <taxon>Tracheophyta</taxon>
        <taxon>Spermatophyta</taxon>
        <taxon>Magnoliopsida</taxon>
        <taxon>Liliopsida</taxon>
        <taxon>Asparagales</taxon>
        <taxon>Orchidaceae</taxon>
        <taxon>Epidendroideae</taxon>
        <taxon>Malaxideae</taxon>
        <taxon>Dendrobiinae</taxon>
        <taxon>Dendrobium</taxon>
    </lineage>
</organism>
<dbReference type="PANTHER" id="PTHR43090:SF2">
    <property type="entry name" value="1-(5-PHOSPHORIBOSYL)-5-[(5-PHOSPHORIBOSYLAMINO)METHYLIDENEAMINO] IMIDAZOLE-4-CARBOXAMIDE ISOMERASE"/>
    <property type="match status" value="1"/>
</dbReference>
<evidence type="ECO:0000256" key="1">
    <source>
        <dbReference type="ARBA" id="ARBA00009667"/>
    </source>
</evidence>
<dbReference type="Gene3D" id="3.20.20.70">
    <property type="entry name" value="Aldolase class I"/>
    <property type="match status" value="1"/>
</dbReference>
<name>A0AAV7FW83_DENCH</name>
<evidence type="ECO:0000313" key="3">
    <source>
        <dbReference type="Proteomes" id="UP000775213"/>
    </source>
</evidence>
<dbReference type="GO" id="GO:0000105">
    <property type="term" value="P:L-histidine biosynthetic process"/>
    <property type="evidence" value="ECO:0007669"/>
    <property type="project" value="InterPro"/>
</dbReference>
<comment type="caution">
    <text evidence="2">The sequence shown here is derived from an EMBL/GenBank/DDBJ whole genome shotgun (WGS) entry which is preliminary data.</text>
</comment>
<evidence type="ECO:0000313" key="2">
    <source>
        <dbReference type="EMBL" id="KAH0448286.1"/>
    </source>
</evidence>